<feature type="domain" description="Amidase" evidence="1">
    <location>
        <begin position="24"/>
        <end position="429"/>
    </location>
</feature>
<evidence type="ECO:0000313" key="3">
    <source>
        <dbReference type="Proteomes" id="UP000243719"/>
    </source>
</evidence>
<dbReference type="InterPro" id="IPR000120">
    <property type="entry name" value="Amidase"/>
</dbReference>
<dbReference type="SUPFAM" id="SSF75304">
    <property type="entry name" value="Amidase signature (AS) enzymes"/>
    <property type="match status" value="1"/>
</dbReference>
<name>A0A1H2PS87_9BURK</name>
<dbReference type="NCBIfam" id="NF005460">
    <property type="entry name" value="PRK07056.1"/>
    <property type="match status" value="1"/>
</dbReference>
<dbReference type="PANTHER" id="PTHR11895">
    <property type="entry name" value="TRANSAMIDASE"/>
    <property type="match status" value="1"/>
</dbReference>
<proteinExistence type="predicted"/>
<dbReference type="Proteomes" id="UP000243719">
    <property type="component" value="Unassembled WGS sequence"/>
</dbReference>
<evidence type="ECO:0000259" key="1">
    <source>
        <dbReference type="Pfam" id="PF01425"/>
    </source>
</evidence>
<keyword evidence="3" id="KW-1185">Reference proteome</keyword>
<dbReference type="OrthoDB" id="112488at2"/>
<dbReference type="RefSeq" id="WP_091908485.1">
    <property type="nucleotide sequence ID" value="NZ_FNLO01000006.1"/>
</dbReference>
<protein>
    <submittedName>
        <fullName evidence="2">Aspartyl-tRNA(Asn)/glutamyl-tRNA(Gln) amidotransferase subunit A</fullName>
    </submittedName>
</protein>
<dbReference type="EMBL" id="FNLO01000006">
    <property type="protein sequence ID" value="SDV49008.1"/>
    <property type="molecule type" value="Genomic_DNA"/>
</dbReference>
<sequence>MPSRPTLAQLADALARGTTTSRTLTEAALGAIETHRKAGGAAFVHVDASAALAAADASDAARRAGYCPSPLAGIPVSVKDLFDVAGQVTRAGAVVLPDTPAATDAEAVARLRRAGAVLIGRTNMSEFAFSGLGVNPHYGTPRSPFDEARVAGGSTSGGGLSVALGMASAALGTDTGGSLRIPAAFCGIVGFKPSADRVSSRGAIPLSTTLDSIGALAPSVACCATLDAVLSGQTLDTAPLPVAGLRLFVTRDYVCDGIDDAVGAAFEAALSRLSAAGARIVEFDFPELRTLPEVNAKGGFTAAESWYWHRDLLRSRGGEYDPIVARRIARGEAISAADYLELLDARAHLQARAAEKLRGSDAWLMPSVAIRAPRLDELADADDFLRINGLVLRNTTVLNFLDGAACSVPCAAGIGLSVGGLYGSDAKVLSVAAGVERALADAAH</sequence>
<organism evidence="2 3">
    <name type="scientific">Chitinasiproducens palmae</name>
    <dbReference type="NCBI Taxonomy" id="1770053"/>
    <lineage>
        <taxon>Bacteria</taxon>
        <taxon>Pseudomonadati</taxon>
        <taxon>Pseudomonadota</taxon>
        <taxon>Betaproteobacteria</taxon>
        <taxon>Burkholderiales</taxon>
        <taxon>Burkholderiaceae</taxon>
        <taxon>Chitinasiproducens</taxon>
    </lineage>
</organism>
<dbReference type="PANTHER" id="PTHR11895:SF176">
    <property type="entry name" value="AMIDASE AMID-RELATED"/>
    <property type="match status" value="1"/>
</dbReference>
<dbReference type="Pfam" id="PF01425">
    <property type="entry name" value="Amidase"/>
    <property type="match status" value="1"/>
</dbReference>
<accession>A0A1H2PS87</accession>
<dbReference type="InterPro" id="IPR023631">
    <property type="entry name" value="Amidase_dom"/>
</dbReference>
<evidence type="ECO:0000313" key="2">
    <source>
        <dbReference type="EMBL" id="SDV49008.1"/>
    </source>
</evidence>
<dbReference type="STRING" id="1770053.SAMN05216551_106252"/>
<dbReference type="GO" id="GO:0016740">
    <property type="term" value="F:transferase activity"/>
    <property type="evidence" value="ECO:0007669"/>
    <property type="project" value="UniProtKB-KW"/>
</dbReference>
<keyword evidence="2" id="KW-0808">Transferase</keyword>
<dbReference type="InterPro" id="IPR036928">
    <property type="entry name" value="AS_sf"/>
</dbReference>
<reference evidence="3" key="1">
    <citation type="submission" date="2016-09" db="EMBL/GenBank/DDBJ databases">
        <authorList>
            <person name="Varghese N."/>
            <person name="Submissions S."/>
        </authorList>
    </citation>
    <scope>NUCLEOTIDE SEQUENCE [LARGE SCALE GENOMIC DNA]</scope>
    <source>
        <strain evidence="3">JS23</strain>
    </source>
</reference>
<dbReference type="AlphaFoldDB" id="A0A1H2PS87"/>
<dbReference type="Gene3D" id="3.90.1300.10">
    <property type="entry name" value="Amidase signature (AS) domain"/>
    <property type="match status" value="1"/>
</dbReference>
<gene>
    <name evidence="2" type="ORF">SAMN05216551_106252</name>
</gene>